<evidence type="ECO:0000259" key="6">
    <source>
        <dbReference type="Pfam" id="PF13185"/>
    </source>
</evidence>
<keyword evidence="3" id="KW-0175">Coiled coil</keyword>
<sequence length="528" mass="57633">MEQHEPLARLTLDTLPMNIAVLDGDGTILFTNRSWDEFGEESADATGSNYFAGIDMAGDETASKAVDGIRSVMDGEQSLFSLEYPCDTADGSKWFLMRVVPLSEDGEEVVVAHTDITERKLAELRAQERARELQAERQRLEHLISRVNGLVRDVMAALMGAETSDDVRTAVCEQFVAAEPYVQAWIADVDLRTGGLVGVAGAPDAPTDVEIGQQTPDDPVARATETTELQVVSAMEEVPESSVHQKLCPDAKAMAALPLVADDSLYGILVVYADESDAFDERERVILEALGRTVATAINAIERKRLLTADTVVEVELEIADRGAFVFDLSRDLDCELTYGGAVPQDEDTYLLFFTASGCATQALLEQASEYPEISAAAHVSDFESGSFFEFEVADPPIVSTLASHGGRTRSITVSKGVARVEAELAGDANVRALVDALSETFESVELVAYRERERPTQTREEFVSQLMAELTDRQRTALQKAFVGGFFEWPRATSGEELAASMDISPSTYHQHLRAAQRKLVTQIFDG</sequence>
<evidence type="ECO:0000256" key="1">
    <source>
        <dbReference type="ARBA" id="ARBA00023015"/>
    </source>
</evidence>
<feature type="coiled-coil region" evidence="3">
    <location>
        <begin position="123"/>
        <end position="150"/>
    </location>
</feature>
<evidence type="ECO:0000259" key="7">
    <source>
        <dbReference type="Pfam" id="PF15915"/>
    </source>
</evidence>
<organism evidence="8 9">
    <name type="scientific">Halapricum salinum</name>
    <dbReference type="NCBI Taxonomy" id="1457250"/>
    <lineage>
        <taxon>Archaea</taxon>
        <taxon>Methanobacteriati</taxon>
        <taxon>Methanobacteriota</taxon>
        <taxon>Stenosarchaea group</taxon>
        <taxon>Halobacteria</taxon>
        <taxon>Halobacteriales</taxon>
        <taxon>Haloarculaceae</taxon>
        <taxon>Halapricum</taxon>
    </lineage>
</organism>
<dbReference type="Pfam" id="PF15915">
    <property type="entry name" value="BAT"/>
    <property type="match status" value="1"/>
</dbReference>
<dbReference type="PANTHER" id="PTHR34236:SF1">
    <property type="entry name" value="DIMETHYL SULFOXIDE REDUCTASE TRANSCRIPTIONAL ACTIVATOR"/>
    <property type="match status" value="1"/>
</dbReference>
<evidence type="ECO:0000259" key="4">
    <source>
        <dbReference type="Pfam" id="PF04967"/>
    </source>
</evidence>
<dbReference type="InterPro" id="IPR029016">
    <property type="entry name" value="GAF-like_dom_sf"/>
</dbReference>
<proteinExistence type="predicted"/>
<feature type="domain" description="PAS fold-4" evidence="5">
    <location>
        <begin position="12"/>
        <end position="120"/>
    </location>
</feature>
<dbReference type="InterPro" id="IPR035965">
    <property type="entry name" value="PAS-like_dom_sf"/>
</dbReference>
<feature type="domain" description="Bacterioopsin transcriptional activator GAF and HTH associated" evidence="7">
    <location>
        <begin position="310"/>
        <end position="464"/>
    </location>
</feature>
<dbReference type="Pfam" id="PF08448">
    <property type="entry name" value="PAS_4"/>
    <property type="match status" value="1"/>
</dbReference>
<dbReference type="Gene3D" id="1.10.10.10">
    <property type="entry name" value="Winged helix-like DNA-binding domain superfamily/Winged helix DNA-binding domain"/>
    <property type="match status" value="1"/>
</dbReference>
<accession>A0A4D6H8R5</accession>
<name>A0A4D6H8R5_9EURY</name>
<keyword evidence="1" id="KW-0805">Transcription regulation</keyword>
<dbReference type="SUPFAM" id="SSF55781">
    <property type="entry name" value="GAF domain-like"/>
    <property type="match status" value="1"/>
</dbReference>
<evidence type="ECO:0000256" key="2">
    <source>
        <dbReference type="ARBA" id="ARBA00023163"/>
    </source>
</evidence>
<keyword evidence="9" id="KW-1185">Reference proteome</keyword>
<dbReference type="CDD" id="cd00130">
    <property type="entry name" value="PAS"/>
    <property type="match status" value="1"/>
</dbReference>
<evidence type="ECO:0000313" key="9">
    <source>
        <dbReference type="Proteomes" id="UP000296706"/>
    </source>
</evidence>
<dbReference type="SUPFAM" id="SSF88659">
    <property type="entry name" value="Sigma3 and sigma4 domains of RNA polymerase sigma factors"/>
    <property type="match status" value="1"/>
</dbReference>
<dbReference type="RefSeq" id="WP_049993673.1">
    <property type="nucleotide sequence ID" value="NZ_CP031310.1"/>
</dbReference>
<dbReference type="Gene3D" id="3.30.450.20">
    <property type="entry name" value="PAS domain"/>
    <property type="match status" value="1"/>
</dbReference>
<dbReference type="PANTHER" id="PTHR34236">
    <property type="entry name" value="DIMETHYL SULFOXIDE REDUCTASE TRANSCRIPTIONAL ACTIVATOR"/>
    <property type="match status" value="1"/>
</dbReference>
<protein>
    <submittedName>
        <fullName evidence="8">PAS domain S-box protein</fullName>
    </submittedName>
</protein>
<evidence type="ECO:0000313" key="8">
    <source>
        <dbReference type="EMBL" id="QCC50229.1"/>
    </source>
</evidence>
<dbReference type="Pfam" id="PF13185">
    <property type="entry name" value="GAF_2"/>
    <property type="match status" value="1"/>
</dbReference>
<dbReference type="GeneID" id="39846762"/>
<reference evidence="8 9" key="1">
    <citation type="journal article" date="2019" name="Nat. Commun.">
        <title>A new type of DNA phosphorothioation-based antiviral system in archaea.</title>
        <authorList>
            <person name="Xiong L."/>
            <person name="Liu S."/>
            <person name="Chen S."/>
            <person name="Xiao Y."/>
            <person name="Zhu B."/>
            <person name="Gao Y."/>
            <person name="Zhang Y."/>
            <person name="Chen B."/>
            <person name="Luo J."/>
            <person name="Deng Z."/>
            <person name="Chen X."/>
            <person name="Wang L."/>
            <person name="Chen S."/>
        </authorList>
    </citation>
    <scope>NUCLEOTIDE SEQUENCE [LARGE SCALE GENOMIC DNA]</scope>
    <source>
        <strain evidence="8 9">CBA1105</strain>
    </source>
</reference>
<dbReference type="EMBL" id="CP031310">
    <property type="protein sequence ID" value="QCC50229.1"/>
    <property type="molecule type" value="Genomic_DNA"/>
</dbReference>
<dbReference type="Pfam" id="PF04967">
    <property type="entry name" value="HTH_10"/>
    <property type="match status" value="1"/>
</dbReference>
<dbReference type="InterPro" id="IPR000014">
    <property type="entry name" value="PAS"/>
</dbReference>
<dbReference type="OrthoDB" id="106505at2157"/>
<dbReference type="InterPro" id="IPR007050">
    <property type="entry name" value="HTH_bacterioopsin"/>
</dbReference>
<dbReference type="InterPro" id="IPR003018">
    <property type="entry name" value="GAF"/>
</dbReference>
<dbReference type="InterPro" id="IPR013324">
    <property type="entry name" value="RNA_pol_sigma_r3/r4-like"/>
</dbReference>
<dbReference type="InterPro" id="IPR013656">
    <property type="entry name" value="PAS_4"/>
</dbReference>
<evidence type="ECO:0000259" key="5">
    <source>
        <dbReference type="Pfam" id="PF08448"/>
    </source>
</evidence>
<gene>
    <name evidence="8" type="ORF">DV733_02815</name>
</gene>
<dbReference type="Gene3D" id="3.30.450.40">
    <property type="match status" value="1"/>
</dbReference>
<feature type="domain" description="HTH bat-type" evidence="4">
    <location>
        <begin position="471"/>
        <end position="523"/>
    </location>
</feature>
<keyword evidence="2" id="KW-0804">Transcription</keyword>
<evidence type="ECO:0000256" key="3">
    <source>
        <dbReference type="SAM" id="Coils"/>
    </source>
</evidence>
<feature type="domain" description="GAF" evidence="6">
    <location>
        <begin position="163"/>
        <end position="298"/>
    </location>
</feature>
<dbReference type="NCBIfam" id="TIGR00229">
    <property type="entry name" value="sensory_box"/>
    <property type="match status" value="1"/>
</dbReference>
<dbReference type="Proteomes" id="UP000296706">
    <property type="component" value="Chromosome"/>
</dbReference>
<dbReference type="InterPro" id="IPR031803">
    <property type="entry name" value="BAT_GAF/HTH-assoc"/>
</dbReference>
<dbReference type="KEGG" id="hsn:DV733_02815"/>
<dbReference type="AlphaFoldDB" id="A0A4D6H8R5"/>
<dbReference type="InterPro" id="IPR036388">
    <property type="entry name" value="WH-like_DNA-bd_sf"/>
</dbReference>
<dbReference type="SUPFAM" id="SSF55785">
    <property type="entry name" value="PYP-like sensor domain (PAS domain)"/>
    <property type="match status" value="1"/>
</dbReference>